<dbReference type="HAMAP" id="MF_01416">
    <property type="entry name" value="ATP_synth_delta_bact"/>
    <property type="match status" value="1"/>
</dbReference>
<dbReference type="GO" id="GO:0046933">
    <property type="term" value="F:proton-transporting ATP synthase activity, rotational mechanism"/>
    <property type="evidence" value="ECO:0007669"/>
    <property type="project" value="UniProtKB-UniRule"/>
</dbReference>
<dbReference type="NCBIfam" id="TIGR01145">
    <property type="entry name" value="ATP_synt_delta"/>
    <property type="match status" value="1"/>
</dbReference>
<dbReference type="SUPFAM" id="SSF47928">
    <property type="entry name" value="N-terminal domain of the delta subunit of the F1F0-ATP synthase"/>
    <property type="match status" value="1"/>
</dbReference>
<dbReference type="NCBIfam" id="NF009976">
    <property type="entry name" value="PRK13441.1"/>
    <property type="match status" value="1"/>
</dbReference>
<organism evidence="8">
    <name type="scientific">Thermotoga neapolitana</name>
    <dbReference type="NCBI Taxonomy" id="2337"/>
    <lineage>
        <taxon>Bacteria</taxon>
        <taxon>Thermotogati</taxon>
        <taxon>Thermotogota</taxon>
        <taxon>Thermotogae</taxon>
        <taxon>Thermotogales</taxon>
        <taxon>Thermotogaceae</taxon>
        <taxon>Thermotoga</taxon>
    </lineage>
</organism>
<comment type="similarity">
    <text evidence="7">Belongs to the ATPase delta chain family.</text>
</comment>
<keyword evidence="4 7" id="KW-0406">Ion transport</keyword>
<comment type="function">
    <text evidence="7">F(1)F(0) ATP synthase produces ATP from ADP in the presence of a proton or sodium gradient. F-type ATPases consist of two structural domains, F(1) containing the extramembraneous catalytic core and F(0) containing the membrane proton channel, linked together by a central stalk and a peripheral stalk. During catalysis, ATP synthesis in the catalytic domain of F(1) is coupled via a rotary mechanism of the central stalk subunits to proton translocation.</text>
</comment>
<reference evidence="8" key="1">
    <citation type="journal article" date="2002" name="Extremophiles">
        <title>F- and V-type ATPases in the hyperthermophilic bacterium Thermotoga neapolitana.</title>
        <authorList>
            <person name="Iida T."/>
            <person name="Inatomi K."/>
            <person name="Kamagata Y."/>
            <person name="Maruyama T."/>
        </authorList>
    </citation>
    <scope>NUCLEOTIDE SEQUENCE</scope>
    <source>
        <strain evidence="8">DSM4359</strain>
    </source>
</reference>
<evidence type="ECO:0000256" key="6">
    <source>
        <dbReference type="ARBA" id="ARBA00023310"/>
    </source>
</evidence>
<keyword evidence="7" id="KW-0139">CF(1)</keyword>
<dbReference type="OMA" id="WFDLEMK"/>
<evidence type="ECO:0000256" key="2">
    <source>
        <dbReference type="ARBA" id="ARBA00022448"/>
    </source>
</evidence>
<evidence type="ECO:0000256" key="3">
    <source>
        <dbReference type="ARBA" id="ARBA00022781"/>
    </source>
</evidence>
<dbReference type="Gene3D" id="1.10.520.20">
    <property type="entry name" value="N-terminal domain of the delta subunit of the F1F0-ATP synthase"/>
    <property type="match status" value="1"/>
</dbReference>
<evidence type="ECO:0000256" key="7">
    <source>
        <dbReference type="HAMAP-Rule" id="MF_01416"/>
    </source>
</evidence>
<evidence type="ECO:0000256" key="5">
    <source>
        <dbReference type="ARBA" id="ARBA00023136"/>
    </source>
</evidence>
<evidence type="ECO:0000256" key="1">
    <source>
        <dbReference type="ARBA" id="ARBA00004370"/>
    </source>
</evidence>
<evidence type="ECO:0000313" key="8">
    <source>
        <dbReference type="EMBL" id="BAC22102.1"/>
    </source>
</evidence>
<dbReference type="EMBL" id="AB004784">
    <property type="protein sequence ID" value="BAC22102.1"/>
    <property type="molecule type" value="Genomic_DNA"/>
</dbReference>
<dbReference type="PRINTS" id="PR00125">
    <property type="entry name" value="ATPASEDELTA"/>
</dbReference>
<keyword evidence="7" id="KW-1003">Cell membrane</keyword>
<keyword evidence="2 7" id="KW-0813">Transport</keyword>
<name>Q8GB04_THENE</name>
<sequence length="183" mass="21597">MKLSAVAGRYARAFLNIAIENEKEDEYLRFLDFVCNVYESNKDLFDNPVVKPEKKVTLIKSVLEEFGEEMDEFQERFLMLLFERKRQKLLRNIHELFEYEKILSEQKVPADLRIAHVPKEEELTLLRKFIRKYALKDPVFKTTVDESLIAGAVVEFEGFRLDTTVQGRLKRLSQETLKRGEMS</sequence>
<proteinExistence type="inferred from homology"/>
<dbReference type="InterPro" id="IPR000711">
    <property type="entry name" value="ATPase_OSCP/dsu"/>
</dbReference>
<comment type="function">
    <text evidence="7">This protein is part of the stalk that links CF(0) to CF(1). It either transmits conformational changes from CF(0) to CF(1) or is implicated in proton conduction.</text>
</comment>
<evidence type="ECO:0000256" key="4">
    <source>
        <dbReference type="ARBA" id="ARBA00023065"/>
    </source>
</evidence>
<dbReference type="GO" id="GO:0045259">
    <property type="term" value="C:proton-transporting ATP synthase complex"/>
    <property type="evidence" value="ECO:0007669"/>
    <property type="project" value="UniProtKB-KW"/>
</dbReference>
<dbReference type="Pfam" id="PF00213">
    <property type="entry name" value="OSCP"/>
    <property type="match status" value="1"/>
</dbReference>
<keyword evidence="3 7" id="KW-0375">Hydrogen ion transport</keyword>
<accession>Q8GB04</accession>
<dbReference type="AlphaFoldDB" id="Q8GB04"/>
<comment type="subcellular location">
    <subcellularLocation>
        <location evidence="7">Cell membrane</location>
        <topology evidence="7">Peripheral membrane protein</topology>
    </subcellularLocation>
    <subcellularLocation>
        <location evidence="1">Membrane</location>
    </subcellularLocation>
</comment>
<dbReference type="InterPro" id="IPR026015">
    <property type="entry name" value="ATP_synth_OSCP/delta_N_sf"/>
</dbReference>
<keyword evidence="5 7" id="KW-0472">Membrane</keyword>
<dbReference type="GO" id="GO:0005886">
    <property type="term" value="C:plasma membrane"/>
    <property type="evidence" value="ECO:0007669"/>
    <property type="project" value="UniProtKB-SubCell"/>
</dbReference>
<keyword evidence="6 7" id="KW-0066">ATP synthesis</keyword>
<dbReference type="SMR" id="Q8GB04"/>
<protein>
    <recommendedName>
        <fullName evidence="7">ATP synthase subunit delta</fullName>
    </recommendedName>
    <alternativeName>
        <fullName evidence="7">ATP synthase F(1) sector subunit delta</fullName>
    </alternativeName>
    <alternativeName>
        <fullName evidence="7">F-type ATPase subunit delta</fullName>
        <shortName evidence="7">F-ATPase subunit delta</shortName>
    </alternativeName>
</protein>
<gene>
    <name evidence="7" type="primary">atpH</name>
</gene>
<dbReference type="PANTHER" id="PTHR11910">
    <property type="entry name" value="ATP SYNTHASE DELTA CHAIN"/>
    <property type="match status" value="1"/>
</dbReference>